<dbReference type="EMBL" id="ML987200">
    <property type="protein sequence ID" value="KAF2245792.1"/>
    <property type="molecule type" value="Genomic_DNA"/>
</dbReference>
<reference evidence="2" key="1">
    <citation type="journal article" date="2020" name="Stud. Mycol.">
        <title>101 Dothideomycetes genomes: a test case for predicting lifestyles and emergence of pathogens.</title>
        <authorList>
            <person name="Haridas S."/>
            <person name="Albert R."/>
            <person name="Binder M."/>
            <person name="Bloem J."/>
            <person name="Labutti K."/>
            <person name="Salamov A."/>
            <person name="Andreopoulos B."/>
            <person name="Baker S."/>
            <person name="Barry K."/>
            <person name="Bills G."/>
            <person name="Bluhm B."/>
            <person name="Cannon C."/>
            <person name="Castanera R."/>
            <person name="Culley D."/>
            <person name="Daum C."/>
            <person name="Ezra D."/>
            <person name="Gonzalez J."/>
            <person name="Henrissat B."/>
            <person name="Kuo A."/>
            <person name="Liang C."/>
            <person name="Lipzen A."/>
            <person name="Lutzoni F."/>
            <person name="Magnuson J."/>
            <person name="Mondo S."/>
            <person name="Nolan M."/>
            <person name="Ohm R."/>
            <person name="Pangilinan J."/>
            <person name="Park H.-J."/>
            <person name="Ramirez L."/>
            <person name="Alfaro M."/>
            <person name="Sun H."/>
            <person name="Tritt A."/>
            <person name="Yoshinaga Y."/>
            <person name="Zwiers L.-H."/>
            <person name="Turgeon B."/>
            <person name="Goodwin S."/>
            <person name="Spatafora J."/>
            <person name="Crous P."/>
            <person name="Grigoriev I."/>
        </authorList>
    </citation>
    <scope>NUCLEOTIDE SEQUENCE</scope>
    <source>
        <strain evidence="2">CBS 122368</strain>
    </source>
</reference>
<dbReference type="Proteomes" id="UP000800094">
    <property type="component" value="Unassembled WGS sequence"/>
</dbReference>
<keyword evidence="3" id="KW-1185">Reference proteome</keyword>
<dbReference type="OrthoDB" id="444631at2759"/>
<proteinExistence type="predicted"/>
<sequence>MCLALFTHDVLVIFATLTLVPLTAITYVLLPRMYIVETVNYDASVIFMLAEFLNLVGTPKWMFIFFARGWTVIFTIQYSFLVFFRPLIQNLSAWLECYY</sequence>
<accession>A0A6A6I769</accession>
<keyword evidence="1" id="KW-1133">Transmembrane helix</keyword>
<dbReference type="AlphaFoldDB" id="A0A6A6I769"/>
<evidence type="ECO:0000256" key="1">
    <source>
        <dbReference type="SAM" id="Phobius"/>
    </source>
</evidence>
<name>A0A6A6I769_9PLEO</name>
<keyword evidence="1" id="KW-0812">Transmembrane</keyword>
<dbReference type="GeneID" id="54587092"/>
<keyword evidence="1" id="KW-0472">Membrane</keyword>
<dbReference type="RefSeq" id="XP_033680796.1">
    <property type="nucleotide sequence ID" value="XM_033833762.1"/>
</dbReference>
<gene>
    <name evidence="2" type="ORF">BU26DRAFT_568336</name>
</gene>
<evidence type="ECO:0000313" key="2">
    <source>
        <dbReference type="EMBL" id="KAF2245792.1"/>
    </source>
</evidence>
<feature type="transmembrane region" description="Helical" evidence="1">
    <location>
        <begin position="63"/>
        <end position="84"/>
    </location>
</feature>
<organism evidence="2 3">
    <name type="scientific">Trematosphaeria pertusa</name>
    <dbReference type="NCBI Taxonomy" id="390896"/>
    <lineage>
        <taxon>Eukaryota</taxon>
        <taxon>Fungi</taxon>
        <taxon>Dikarya</taxon>
        <taxon>Ascomycota</taxon>
        <taxon>Pezizomycotina</taxon>
        <taxon>Dothideomycetes</taxon>
        <taxon>Pleosporomycetidae</taxon>
        <taxon>Pleosporales</taxon>
        <taxon>Massarineae</taxon>
        <taxon>Trematosphaeriaceae</taxon>
        <taxon>Trematosphaeria</taxon>
    </lineage>
</organism>
<protein>
    <submittedName>
        <fullName evidence="2">Uncharacterized protein</fullName>
    </submittedName>
</protein>
<feature type="transmembrane region" description="Helical" evidence="1">
    <location>
        <begin position="12"/>
        <end position="30"/>
    </location>
</feature>
<feature type="transmembrane region" description="Helical" evidence="1">
    <location>
        <begin position="39"/>
        <end position="57"/>
    </location>
</feature>
<evidence type="ECO:0000313" key="3">
    <source>
        <dbReference type="Proteomes" id="UP000800094"/>
    </source>
</evidence>